<proteinExistence type="predicted"/>
<dbReference type="Proteomes" id="UP000830395">
    <property type="component" value="Chromosome 1"/>
</dbReference>
<evidence type="ECO:0000313" key="2">
    <source>
        <dbReference type="Proteomes" id="UP000830395"/>
    </source>
</evidence>
<name>A0ACC5XXU8_9TELE</name>
<organism evidence="1 2">
    <name type="scientific">Pangasius djambal</name>
    <dbReference type="NCBI Taxonomy" id="1691987"/>
    <lineage>
        <taxon>Eukaryota</taxon>
        <taxon>Metazoa</taxon>
        <taxon>Chordata</taxon>
        <taxon>Craniata</taxon>
        <taxon>Vertebrata</taxon>
        <taxon>Euteleostomi</taxon>
        <taxon>Actinopterygii</taxon>
        <taxon>Neopterygii</taxon>
        <taxon>Teleostei</taxon>
        <taxon>Ostariophysi</taxon>
        <taxon>Siluriformes</taxon>
        <taxon>Pangasiidae</taxon>
        <taxon>Pangasius</taxon>
    </lineage>
</organism>
<protein>
    <submittedName>
        <fullName evidence="1">Uncharacterized protein</fullName>
    </submittedName>
</protein>
<gene>
    <name evidence="1" type="ORF">PDJAM_G00000500</name>
</gene>
<sequence length="103" mass="11744">MQTEEGRGSDVEGPVGEDGLRRVVDNEEDGVTYSYSFFHFHLFLASLYIMMTLTNWYKPDTTTQAMQSSMPAVWVKICSSWLGLALYLWTLLAPVLLPNRDFS</sequence>
<keyword evidence="2" id="KW-1185">Reference proteome</keyword>
<dbReference type="EMBL" id="CM040975">
    <property type="protein sequence ID" value="MCJ8728102.1"/>
    <property type="molecule type" value="Genomic_DNA"/>
</dbReference>
<accession>A0ACC5XXU8</accession>
<reference evidence="1" key="1">
    <citation type="submission" date="2020-02" db="EMBL/GenBank/DDBJ databases">
        <title>Genome sequencing of the panga catfish, Pangasius djambal.</title>
        <authorList>
            <person name="Wen M."/>
            <person name="Zahm M."/>
            <person name="Roques C."/>
            <person name="Cabau C."/>
            <person name="Klopp C."/>
            <person name="Donnadieu C."/>
            <person name="Jouanno E."/>
            <person name="Avarre J.-C."/>
            <person name="Campet M."/>
            <person name="Ha T."/>
            <person name="Dugue R."/>
            <person name="Lampietro C."/>
            <person name="Louis A."/>
            <person name="Herpin A."/>
            <person name="Echchiki A."/>
            <person name="Berthelot C."/>
            <person name="Parey E."/>
            <person name="Roest-Crollius H."/>
            <person name="Braasch I."/>
            <person name="Postlethwait J.H."/>
            <person name="Bobe J."/>
            <person name="Montfort J."/>
            <person name="Bouchez O."/>
            <person name="Begum T."/>
            <person name="Schartl M."/>
            <person name="Gustiano R."/>
            <person name="Guiguen Y."/>
        </authorList>
    </citation>
    <scope>NUCLEOTIDE SEQUENCE</scope>
    <source>
        <strain evidence="1">Pdj_M5554</strain>
    </source>
</reference>
<comment type="caution">
    <text evidence="1">The sequence shown here is derived from an EMBL/GenBank/DDBJ whole genome shotgun (WGS) entry which is preliminary data.</text>
</comment>
<evidence type="ECO:0000313" key="1">
    <source>
        <dbReference type="EMBL" id="MCJ8728102.1"/>
    </source>
</evidence>